<feature type="chain" id="PRO_5039470449" description="Sporulation protein" evidence="1">
    <location>
        <begin position="22"/>
        <end position="144"/>
    </location>
</feature>
<dbReference type="EMBL" id="ALPT02000008">
    <property type="protein sequence ID" value="KGA98564.1"/>
    <property type="molecule type" value="Genomic_DNA"/>
</dbReference>
<name>A0A094WLC5_ALKAL</name>
<dbReference type="OrthoDB" id="2885813at2"/>
<reference evidence="2 3" key="1">
    <citation type="journal article" date="2014" name="Genome Announc.">
        <title>Draft Genome Sequence of Bacillus alcalophilus AV1934, a Classic Alkaliphile Isolated from Human Feces in 1934.</title>
        <authorList>
            <person name="Attie O."/>
            <person name="Jayaprakash A."/>
            <person name="Shah H."/>
            <person name="Paulsen I.T."/>
            <person name="Morino M."/>
            <person name="Takahashi Y."/>
            <person name="Narumi I."/>
            <person name="Sachidanandam R."/>
            <person name="Satoh K."/>
            <person name="Ito M."/>
            <person name="Krulwich T.A."/>
        </authorList>
    </citation>
    <scope>NUCLEOTIDE SEQUENCE [LARGE SCALE GENOMIC DNA]</scope>
    <source>
        <strain evidence="2 3">AV1934</strain>
    </source>
</reference>
<evidence type="ECO:0000313" key="3">
    <source>
        <dbReference type="Proteomes" id="UP000002754"/>
    </source>
</evidence>
<evidence type="ECO:0000256" key="1">
    <source>
        <dbReference type="SAM" id="SignalP"/>
    </source>
</evidence>
<evidence type="ECO:0008006" key="4">
    <source>
        <dbReference type="Google" id="ProtNLM"/>
    </source>
</evidence>
<gene>
    <name evidence="2" type="ORF">BALCAV_0203495</name>
</gene>
<keyword evidence="3" id="KW-1185">Reference proteome</keyword>
<dbReference type="STRING" id="1218173.BALCAV_0203495"/>
<organism evidence="2 3">
    <name type="scientific">Alkalihalobacillus alcalophilus ATCC 27647 = CGMCC 1.3604</name>
    <dbReference type="NCBI Taxonomy" id="1218173"/>
    <lineage>
        <taxon>Bacteria</taxon>
        <taxon>Bacillati</taxon>
        <taxon>Bacillota</taxon>
        <taxon>Bacilli</taxon>
        <taxon>Bacillales</taxon>
        <taxon>Bacillaceae</taxon>
        <taxon>Alkalihalobacillus</taxon>
    </lineage>
</organism>
<dbReference type="PROSITE" id="PS51257">
    <property type="entry name" value="PROKAR_LIPOPROTEIN"/>
    <property type="match status" value="1"/>
</dbReference>
<dbReference type="RefSeq" id="WP_040323509.1">
    <property type="nucleotide sequence ID" value="NZ_ALPT02000008.1"/>
</dbReference>
<comment type="caution">
    <text evidence="2">The sequence shown here is derived from an EMBL/GenBank/DDBJ whole genome shotgun (WGS) entry which is preliminary data.</text>
</comment>
<protein>
    <recommendedName>
        <fullName evidence="4">Sporulation protein</fullName>
    </recommendedName>
</protein>
<dbReference type="AlphaFoldDB" id="A0A094WLC5"/>
<sequence length="144" mass="17058">MKKIIMPLFVLIILMSGCQNTSTNEPMPQSLMVNNVTFDQMKANESKKELMKMNEIIDVHAVSFEDKIYVAPKVKQFSRFRLKEIRKEGFDKIKAQYSEDEIHVSTDKKVYMELEKLEKEMKDKSLKEKDLKERLKKIEEYMKG</sequence>
<feature type="signal peptide" evidence="1">
    <location>
        <begin position="1"/>
        <end position="21"/>
    </location>
</feature>
<accession>A0A094WLC5</accession>
<keyword evidence="1" id="KW-0732">Signal</keyword>
<proteinExistence type="predicted"/>
<evidence type="ECO:0000313" key="2">
    <source>
        <dbReference type="EMBL" id="KGA98564.1"/>
    </source>
</evidence>
<dbReference type="Proteomes" id="UP000002754">
    <property type="component" value="Unassembled WGS sequence"/>
</dbReference>
<dbReference type="eggNOG" id="ENOG5032T3F">
    <property type="taxonomic scope" value="Bacteria"/>
</dbReference>